<protein>
    <recommendedName>
        <fullName evidence="6">RDD domain-containing protein</fullName>
    </recommendedName>
</protein>
<evidence type="ECO:0000313" key="8">
    <source>
        <dbReference type="Proteomes" id="UP000434850"/>
    </source>
</evidence>
<dbReference type="Pfam" id="PF06271">
    <property type="entry name" value="RDD"/>
    <property type="match status" value="1"/>
</dbReference>
<feature type="transmembrane region" description="Helical" evidence="5">
    <location>
        <begin position="21"/>
        <end position="45"/>
    </location>
</feature>
<keyword evidence="8" id="KW-1185">Reference proteome</keyword>
<evidence type="ECO:0000256" key="5">
    <source>
        <dbReference type="SAM" id="Phobius"/>
    </source>
</evidence>
<dbReference type="GO" id="GO:0016020">
    <property type="term" value="C:membrane"/>
    <property type="evidence" value="ECO:0007669"/>
    <property type="project" value="UniProtKB-SubCell"/>
</dbReference>
<feature type="domain" description="RDD" evidence="6">
    <location>
        <begin position="12"/>
        <end position="168"/>
    </location>
</feature>
<dbReference type="InterPro" id="IPR010432">
    <property type="entry name" value="RDD"/>
</dbReference>
<evidence type="ECO:0000256" key="1">
    <source>
        <dbReference type="ARBA" id="ARBA00004141"/>
    </source>
</evidence>
<comment type="caution">
    <text evidence="7">The sequence shown here is derived from an EMBL/GenBank/DDBJ whole genome shotgun (WGS) entry which is preliminary data.</text>
</comment>
<dbReference type="OrthoDB" id="7270324at2"/>
<dbReference type="Proteomes" id="UP000434850">
    <property type="component" value="Unassembled WGS sequence"/>
</dbReference>
<gene>
    <name evidence="7" type="ORF">GO816_01480</name>
</gene>
<evidence type="ECO:0000256" key="2">
    <source>
        <dbReference type="ARBA" id="ARBA00022692"/>
    </source>
</evidence>
<evidence type="ECO:0000256" key="3">
    <source>
        <dbReference type="ARBA" id="ARBA00022989"/>
    </source>
</evidence>
<dbReference type="AlphaFoldDB" id="A0A6I4I4T7"/>
<organism evidence="7 8">
    <name type="scientific">Mucilaginibacter aquatilis</name>
    <dbReference type="NCBI Taxonomy" id="1517760"/>
    <lineage>
        <taxon>Bacteria</taxon>
        <taxon>Pseudomonadati</taxon>
        <taxon>Bacteroidota</taxon>
        <taxon>Sphingobacteriia</taxon>
        <taxon>Sphingobacteriales</taxon>
        <taxon>Sphingobacteriaceae</taxon>
        <taxon>Mucilaginibacter</taxon>
    </lineage>
</organism>
<keyword evidence="2 5" id="KW-0812">Transmembrane</keyword>
<name>A0A6I4I4T7_9SPHI</name>
<dbReference type="EMBL" id="WQLA01000001">
    <property type="protein sequence ID" value="MVN89787.1"/>
    <property type="molecule type" value="Genomic_DNA"/>
</dbReference>
<reference evidence="7 8" key="1">
    <citation type="submission" date="2019-12" db="EMBL/GenBank/DDBJ databases">
        <title>Mucilaginibacter sp. HME9299 genome sequencing and assembly.</title>
        <authorList>
            <person name="Kang H."/>
            <person name="Kim H."/>
            <person name="Joh K."/>
        </authorList>
    </citation>
    <scope>NUCLEOTIDE SEQUENCE [LARGE SCALE GENOMIC DNA]</scope>
    <source>
        <strain evidence="7 8">HME9299</strain>
    </source>
</reference>
<sequence>MILFGRVRMLLLRTIAYLIDSFILFILVIAGFQSFLLITGLHPFIGRHLYSISGNELHIWLFASIIIPVYMYFVTMFNTRAQATLGMRAARLQINTTGRIGIGGAMLRALIMLVPWELTHIALSYPKPFWVAHHLQSPLLYIALSLTGIYWLLPLLNLHGKSIHDFITGTIIIRWHMPPTKKP</sequence>
<keyword evidence="3 5" id="KW-1133">Transmembrane helix</keyword>
<keyword evidence="4 5" id="KW-0472">Membrane</keyword>
<feature type="transmembrane region" description="Helical" evidence="5">
    <location>
        <begin position="138"/>
        <end position="156"/>
    </location>
</feature>
<feature type="transmembrane region" description="Helical" evidence="5">
    <location>
        <begin position="100"/>
        <end position="118"/>
    </location>
</feature>
<feature type="transmembrane region" description="Helical" evidence="5">
    <location>
        <begin position="57"/>
        <end position="79"/>
    </location>
</feature>
<evidence type="ECO:0000259" key="6">
    <source>
        <dbReference type="Pfam" id="PF06271"/>
    </source>
</evidence>
<comment type="subcellular location">
    <subcellularLocation>
        <location evidence="1">Membrane</location>
        <topology evidence="1">Multi-pass membrane protein</topology>
    </subcellularLocation>
</comment>
<accession>A0A6I4I4T7</accession>
<dbReference type="RefSeq" id="WP_157539581.1">
    <property type="nucleotide sequence ID" value="NZ_WQLA01000001.1"/>
</dbReference>
<evidence type="ECO:0000313" key="7">
    <source>
        <dbReference type="EMBL" id="MVN89787.1"/>
    </source>
</evidence>
<proteinExistence type="predicted"/>
<evidence type="ECO:0000256" key="4">
    <source>
        <dbReference type="ARBA" id="ARBA00023136"/>
    </source>
</evidence>